<reference evidence="1 2" key="1">
    <citation type="journal article" date="2014" name="Am. J. Bot.">
        <title>Genome assembly and annotation for red clover (Trifolium pratense; Fabaceae).</title>
        <authorList>
            <person name="Istvanek J."/>
            <person name="Jaros M."/>
            <person name="Krenek A."/>
            <person name="Repkova J."/>
        </authorList>
    </citation>
    <scope>NUCLEOTIDE SEQUENCE [LARGE SCALE GENOMIC DNA]</scope>
    <source>
        <strain evidence="2">cv. Tatra</strain>
        <tissue evidence="1">Young leaves</tissue>
    </source>
</reference>
<evidence type="ECO:0000313" key="1">
    <source>
        <dbReference type="EMBL" id="PNX83400.1"/>
    </source>
</evidence>
<name>A0A2K3LXY6_TRIPR</name>
<dbReference type="Proteomes" id="UP000236291">
    <property type="component" value="Unassembled WGS sequence"/>
</dbReference>
<comment type="caution">
    <text evidence="1">The sequence shown here is derived from an EMBL/GenBank/DDBJ whole genome shotgun (WGS) entry which is preliminary data.</text>
</comment>
<dbReference type="AlphaFoldDB" id="A0A2K3LXY6"/>
<reference evidence="1 2" key="2">
    <citation type="journal article" date="2017" name="Front. Plant Sci.">
        <title>Gene Classification and Mining of Molecular Markers Useful in Red Clover (Trifolium pratense) Breeding.</title>
        <authorList>
            <person name="Istvanek J."/>
            <person name="Dluhosova J."/>
            <person name="Dluhos P."/>
            <person name="Patkova L."/>
            <person name="Nedelnik J."/>
            <person name="Repkova J."/>
        </authorList>
    </citation>
    <scope>NUCLEOTIDE SEQUENCE [LARGE SCALE GENOMIC DNA]</scope>
    <source>
        <strain evidence="2">cv. Tatra</strain>
        <tissue evidence="1">Young leaves</tissue>
    </source>
</reference>
<evidence type="ECO:0000313" key="2">
    <source>
        <dbReference type="Proteomes" id="UP000236291"/>
    </source>
</evidence>
<protein>
    <submittedName>
        <fullName evidence="1">Uncharacterized protein</fullName>
    </submittedName>
</protein>
<sequence length="82" mass="8888">MMYFVHKHEVRTLLRLTVYRVGHKHLALSSDFLDNRRIGGDCGCWKVGPVRLGREGKGLVKTGHGGSGGLVGVVSMDVEALG</sequence>
<proteinExistence type="predicted"/>
<dbReference type="EMBL" id="ASHM01044041">
    <property type="protein sequence ID" value="PNX83400.1"/>
    <property type="molecule type" value="Genomic_DNA"/>
</dbReference>
<accession>A0A2K3LXY6</accession>
<gene>
    <name evidence="1" type="ORF">L195_g039442</name>
</gene>
<organism evidence="1 2">
    <name type="scientific">Trifolium pratense</name>
    <name type="common">Red clover</name>
    <dbReference type="NCBI Taxonomy" id="57577"/>
    <lineage>
        <taxon>Eukaryota</taxon>
        <taxon>Viridiplantae</taxon>
        <taxon>Streptophyta</taxon>
        <taxon>Embryophyta</taxon>
        <taxon>Tracheophyta</taxon>
        <taxon>Spermatophyta</taxon>
        <taxon>Magnoliopsida</taxon>
        <taxon>eudicotyledons</taxon>
        <taxon>Gunneridae</taxon>
        <taxon>Pentapetalae</taxon>
        <taxon>rosids</taxon>
        <taxon>fabids</taxon>
        <taxon>Fabales</taxon>
        <taxon>Fabaceae</taxon>
        <taxon>Papilionoideae</taxon>
        <taxon>50 kb inversion clade</taxon>
        <taxon>NPAAA clade</taxon>
        <taxon>Hologalegina</taxon>
        <taxon>IRL clade</taxon>
        <taxon>Trifolieae</taxon>
        <taxon>Trifolium</taxon>
    </lineage>
</organism>